<feature type="domain" description="CRM" evidence="3">
    <location>
        <begin position="1"/>
        <end position="96"/>
    </location>
</feature>
<organism evidence="4">
    <name type="scientific">Paenibacillus sp. BIHB 4019</name>
    <dbReference type="NCBI Taxonomy" id="1870819"/>
    <lineage>
        <taxon>Bacteria</taxon>
        <taxon>Bacillati</taxon>
        <taxon>Bacillota</taxon>
        <taxon>Bacilli</taxon>
        <taxon>Bacillales</taxon>
        <taxon>Paenibacillaceae</taxon>
        <taxon>Paenibacillus</taxon>
    </lineage>
</organism>
<dbReference type="SUPFAM" id="SSF75471">
    <property type="entry name" value="YhbY-like"/>
    <property type="match status" value="1"/>
</dbReference>
<dbReference type="GO" id="GO:0003723">
    <property type="term" value="F:RNA binding"/>
    <property type="evidence" value="ECO:0007669"/>
    <property type="project" value="UniProtKB-UniRule"/>
</dbReference>
<dbReference type="InterPro" id="IPR035920">
    <property type="entry name" value="YhbY-like_sf"/>
</dbReference>
<dbReference type="SMART" id="SM01103">
    <property type="entry name" value="CRS1_YhbY"/>
    <property type="match status" value="1"/>
</dbReference>
<dbReference type="InterPro" id="IPR051925">
    <property type="entry name" value="RNA-binding_domain"/>
</dbReference>
<evidence type="ECO:0000259" key="3">
    <source>
        <dbReference type="PROSITE" id="PS51295"/>
    </source>
</evidence>
<dbReference type="PANTHER" id="PTHR40065">
    <property type="entry name" value="RNA-BINDING PROTEIN YHBY"/>
    <property type="match status" value="1"/>
</dbReference>
<gene>
    <name evidence="4" type="ORF">BBD42_29080</name>
</gene>
<dbReference type="InterPro" id="IPR001890">
    <property type="entry name" value="RNA-binding_CRM"/>
</dbReference>
<sequence length="104" mass="11639">MLTGKQKRYLRAMAHHLQPIFQVGKGGTNDHLVRHINESIELRELIKLSVLNNCMDDPKEIGVEVAAAAKAELVQVIGKTIVLYKRASEEKNRKIELPAVKAGR</sequence>
<dbReference type="RefSeq" id="WP_099521038.1">
    <property type="nucleotide sequence ID" value="NZ_CP016808.1"/>
</dbReference>
<dbReference type="Gene3D" id="3.30.110.60">
    <property type="entry name" value="YhbY-like"/>
    <property type="match status" value="1"/>
</dbReference>
<dbReference type="NCBIfam" id="TIGR00253">
    <property type="entry name" value="RNA_bind_YhbY"/>
    <property type="match status" value="1"/>
</dbReference>
<reference evidence="4" key="1">
    <citation type="submission" date="2016-08" db="EMBL/GenBank/DDBJ databases">
        <title>Complete Genome Seqeunce of Paenibacillus sp. BIHB 4019 from tea rhizoplane.</title>
        <authorList>
            <person name="Thakur R."/>
            <person name="Swarnkar M.K."/>
            <person name="Gulati A."/>
        </authorList>
    </citation>
    <scope>NUCLEOTIDE SEQUENCE [LARGE SCALE GENOMIC DNA]</scope>
    <source>
        <strain evidence="4">BIHB4019</strain>
    </source>
</reference>
<protein>
    <submittedName>
        <fullName evidence="4">RNA-binding protein</fullName>
    </submittedName>
</protein>
<dbReference type="InterPro" id="IPR017924">
    <property type="entry name" value="RNA-binding_YhbY"/>
</dbReference>
<evidence type="ECO:0000256" key="2">
    <source>
        <dbReference type="PROSITE-ProRule" id="PRU00626"/>
    </source>
</evidence>
<dbReference type="Pfam" id="PF01985">
    <property type="entry name" value="CRS1_YhbY"/>
    <property type="match status" value="1"/>
</dbReference>
<dbReference type="PANTHER" id="PTHR40065:SF3">
    <property type="entry name" value="RNA-BINDING PROTEIN YHBY"/>
    <property type="match status" value="1"/>
</dbReference>
<proteinExistence type="predicted"/>
<dbReference type="EMBL" id="CP016808">
    <property type="protein sequence ID" value="ANY70101.1"/>
    <property type="molecule type" value="Genomic_DNA"/>
</dbReference>
<accession>A0A1B2DQW8</accession>
<dbReference type="PROSITE" id="PS51295">
    <property type="entry name" value="CRM"/>
    <property type="match status" value="1"/>
</dbReference>
<dbReference type="AlphaFoldDB" id="A0A1B2DQW8"/>
<keyword evidence="1 2" id="KW-0694">RNA-binding</keyword>
<name>A0A1B2DQW8_9BACL</name>
<evidence type="ECO:0000313" key="4">
    <source>
        <dbReference type="EMBL" id="ANY70101.1"/>
    </source>
</evidence>
<evidence type="ECO:0000256" key="1">
    <source>
        <dbReference type="ARBA" id="ARBA00022884"/>
    </source>
</evidence>